<dbReference type="Gene3D" id="3.40.50.720">
    <property type="entry name" value="NAD(P)-binding Rossmann-like Domain"/>
    <property type="match status" value="1"/>
</dbReference>
<dbReference type="InterPro" id="IPR051164">
    <property type="entry name" value="NmrA-like_oxidored"/>
</dbReference>
<dbReference type="Gene3D" id="3.90.25.10">
    <property type="entry name" value="UDP-galactose 4-epimerase, domain 1"/>
    <property type="match status" value="1"/>
</dbReference>
<dbReference type="PANTHER" id="PTHR42748:SF7">
    <property type="entry name" value="NMRA LIKE REDOX SENSOR 1-RELATED"/>
    <property type="match status" value="1"/>
</dbReference>
<evidence type="ECO:0000313" key="4">
    <source>
        <dbReference type="EMBL" id="RDG36277.1"/>
    </source>
</evidence>
<dbReference type="SUPFAM" id="SSF51735">
    <property type="entry name" value="NAD(P)-binding Rossmann-fold domains"/>
    <property type="match status" value="1"/>
</dbReference>
<dbReference type="PANTHER" id="PTHR42748">
    <property type="entry name" value="NITROGEN METABOLITE REPRESSION PROTEIN NMRA FAMILY MEMBER"/>
    <property type="match status" value="1"/>
</dbReference>
<proteinExistence type="inferred from homology"/>
<dbReference type="RefSeq" id="WP_114625360.1">
    <property type="nucleotide sequence ID" value="NZ_QQNA01000167.1"/>
</dbReference>
<dbReference type="AlphaFoldDB" id="A0A370B342"/>
<dbReference type="OrthoDB" id="319724at2"/>
<dbReference type="CDD" id="cd05251">
    <property type="entry name" value="NmrA_like_SDR_a"/>
    <property type="match status" value="1"/>
</dbReference>
<comment type="similarity">
    <text evidence="1">Belongs to the NmrA-type oxidoreductase family.</text>
</comment>
<dbReference type="Pfam" id="PF05368">
    <property type="entry name" value="NmrA"/>
    <property type="match status" value="1"/>
</dbReference>
<keyword evidence="2" id="KW-0521">NADP</keyword>
<evidence type="ECO:0000256" key="1">
    <source>
        <dbReference type="ARBA" id="ARBA00006328"/>
    </source>
</evidence>
<protein>
    <submittedName>
        <fullName evidence="4">NmrA/HSCARG family protein</fullName>
    </submittedName>
</protein>
<sequence>MTNINKTVVVLGATGQQGGSVAAALRADGWGVRAVVRDPSGHRARSLSASGVETVRGDLGDPESLRAAFSGAHGVFSVQPNSGQVGADVTNEDEVHFGTAVADIAERCGVAHLVYSSAVTAGSTTGVDHLDTKNRIEAHLRNLDIADTIIRPATFMELLVTPEMGLDRGGHLSFLMRPDQAMQFIAVRDIGRIVATVFGSPDRYVGRVMEIAGDTLTGKALAEHLTRAAGRSISYSRLPTTLPGQGEVLSKLEALVDDGRLAGNANLDALRTEFPFLLRFDRWLAGPGAGLLDEALCSTDNTDIAPR</sequence>
<organism evidence="4 5">
    <name type="scientific">Streptomyces corynorhini</name>
    <dbReference type="NCBI Taxonomy" id="2282652"/>
    <lineage>
        <taxon>Bacteria</taxon>
        <taxon>Bacillati</taxon>
        <taxon>Actinomycetota</taxon>
        <taxon>Actinomycetes</taxon>
        <taxon>Kitasatosporales</taxon>
        <taxon>Streptomycetaceae</taxon>
        <taxon>Streptomyces</taxon>
    </lineage>
</organism>
<dbReference type="Proteomes" id="UP000253741">
    <property type="component" value="Unassembled WGS sequence"/>
</dbReference>
<gene>
    <name evidence="4" type="ORF">DVH02_20875</name>
</gene>
<feature type="domain" description="NmrA-like" evidence="3">
    <location>
        <begin position="5"/>
        <end position="241"/>
    </location>
</feature>
<accession>A0A370B342</accession>
<keyword evidence="5" id="KW-1185">Reference proteome</keyword>
<evidence type="ECO:0000259" key="3">
    <source>
        <dbReference type="Pfam" id="PF05368"/>
    </source>
</evidence>
<evidence type="ECO:0000313" key="5">
    <source>
        <dbReference type="Proteomes" id="UP000253741"/>
    </source>
</evidence>
<comment type="caution">
    <text evidence="4">The sequence shown here is derived from an EMBL/GenBank/DDBJ whole genome shotgun (WGS) entry which is preliminary data.</text>
</comment>
<evidence type="ECO:0000256" key="2">
    <source>
        <dbReference type="ARBA" id="ARBA00022857"/>
    </source>
</evidence>
<reference evidence="4 5" key="1">
    <citation type="submission" date="2018-07" db="EMBL/GenBank/DDBJ databases">
        <title>Streptomyces species from bats.</title>
        <authorList>
            <person name="Dunlap C."/>
        </authorList>
    </citation>
    <scope>NUCLEOTIDE SEQUENCE [LARGE SCALE GENOMIC DNA]</scope>
    <source>
        <strain evidence="4 5">AC230</strain>
    </source>
</reference>
<name>A0A370B342_9ACTN</name>
<dbReference type="InterPro" id="IPR008030">
    <property type="entry name" value="NmrA-like"/>
</dbReference>
<dbReference type="InterPro" id="IPR036291">
    <property type="entry name" value="NAD(P)-bd_dom_sf"/>
</dbReference>
<dbReference type="EMBL" id="QQNA01000167">
    <property type="protein sequence ID" value="RDG36277.1"/>
    <property type="molecule type" value="Genomic_DNA"/>
</dbReference>